<organism evidence="4 5">
    <name type="scientific">Aspergillus candidus</name>
    <dbReference type="NCBI Taxonomy" id="41067"/>
    <lineage>
        <taxon>Eukaryota</taxon>
        <taxon>Fungi</taxon>
        <taxon>Dikarya</taxon>
        <taxon>Ascomycota</taxon>
        <taxon>Pezizomycotina</taxon>
        <taxon>Eurotiomycetes</taxon>
        <taxon>Eurotiomycetidae</taxon>
        <taxon>Eurotiales</taxon>
        <taxon>Aspergillaceae</taxon>
        <taxon>Aspergillus</taxon>
        <taxon>Aspergillus subgen. Circumdati</taxon>
    </lineage>
</organism>
<feature type="region of interest" description="Disordered" evidence="1">
    <location>
        <begin position="240"/>
        <end position="269"/>
    </location>
</feature>
<dbReference type="AlphaFoldDB" id="A0A2I2FNS0"/>
<evidence type="ECO:0000259" key="3">
    <source>
        <dbReference type="Pfam" id="PF14040"/>
    </source>
</evidence>
<dbReference type="RefSeq" id="XP_024676275.1">
    <property type="nucleotide sequence ID" value="XM_024820582.1"/>
</dbReference>
<reference evidence="4 5" key="1">
    <citation type="submission" date="2017-12" db="EMBL/GenBank/DDBJ databases">
        <authorList>
            <consortium name="DOE Joint Genome Institute"/>
            <person name="Haridas S."/>
            <person name="Kjaerbolling I."/>
            <person name="Vesth T.C."/>
            <person name="Frisvad J.C."/>
            <person name="Nybo J.L."/>
            <person name="Theobald S."/>
            <person name="Kuo A."/>
            <person name="Bowyer P."/>
            <person name="Matsuda Y."/>
            <person name="Mondo S."/>
            <person name="Lyhne E.K."/>
            <person name="Kogle M.E."/>
            <person name="Clum A."/>
            <person name="Lipzen A."/>
            <person name="Salamov A."/>
            <person name="Ngan C.Y."/>
            <person name="Daum C."/>
            <person name="Chiniquy J."/>
            <person name="Barry K."/>
            <person name="LaButti K."/>
            <person name="Simmons B.A."/>
            <person name="Magnuson J.K."/>
            <person name="Mortensen U.H."/>
            <person name="Larsen T.O."/>
            <person name="Grigoriev I.V."/>
            <person name="Baker S.E."/>
            <person name="Andersen M.R."/>
            <person name="Nordberg H.P."/>
            <person name="Cantor M.N."/>
            <person name="Hua S.X."/>
        </authorList>
    </citation>
    <scope>NUCLEOTIDE SEQUENCE [LARGE SCALE GENOMIC DNA]</scope>
    <source>
        <strain evidence="4 5">CBS 102.13</strain>
    </source>
</reference>
<dbReference type="InterPro" id="IPR029476">
    <property type="entry name" value="DNase_NucA_NucB"/>
</dbReference>
<protein>
    <recommendedName>
        <fullName evidence="3">Deoxyribonuclease NucA/NucB domain-containing protein</fullName>
    </recommendedName>
</protein>
<dbReference type="STRING" id="41067.A0A2I2FNS0"/>
<evidence type="ECO:0000313" key="4">
    <source>
        <dbReference type="EMBL" id="PLB42263.1"/>
    </source>
</evidence>
<feature type="domain" description="Deoxyribonuclease NucA/NucB" evidence="3">
    <location>
        <begin position="52"/>
        <end position="142"/>
    </location>
</feature>
<evidence type="ECO:0000256" key="1">
    <source>
        <dbReference type="SAM" id="MobiDB-lite"/>
    </source>
</evidence>
<keyword evidence="2" id="KW-0732">Signal</keyword>
<dbReference type="Proteomes" id="UP000234585">
    <property type="component" value="Unassembled WGS sequence"/>
</dbReference>
<dbReference type="EMBL" id="KZ559118">
    <property type="protein sequence ID" value="PLB42263.1"/>
    <property type="molecule type" value="Genomic_DNA"/>
</dbReference>
<dbReference type="OrthoDB" id="2748312at2759"/>
<accession>A0A2I2FNS0</accession>
<feature type="signal peptide" evidence="2">
    <location>
        <begin position="1"/>
        <end position="18"/>
    </location>
</feature>
<gene>
    <name evidence="4" type="ORF">BDW47DRAFT_98167</name>
</gene>
<proteinExistence type="predicted"/>
<feature type="compositionally biased region" description="Acidic residues" evidence="1">
    <location>
        <begin position="242"/>
        <end position="269"/>
    </location>
</feature>
<keyword evidence="5" id="KW-1185">Reference proteome</keyword>
<evidence type="ECO:0000313" key="5">
    <source>
        <dbReference type="Proteomes" id="UP000234585"/>
    </source>
</evidence>
<evidence type="ECO:0000256" key="2">
    <source>
        <dbReference type="SAM" id="SignalP"/>
    </source>
</evidence>
<dbReference type="Pfam" id="PF14040">
    <property type="entry name" value="DNase_NucA_NucB"/>
    <property type="match status" value="1"/>
</dbReference>
<sequence>MKSSLLCLGLCILSLGSALPEPASNGQASANAVKRLVFDCSDGQVGDTCLNMCYGSKCKNLGSTFTWDHPNSSTQGKRSRLAGCGSGNRCSKAPYGKGYQCDEYPFKSVKEADKGKQVNRCVRSRYNSRQGNVLRQFYYSNGKFKGKGCDGKSPCKFSLSFAKASKYGYCKKGGGGCKNDGNEHTKAGPAKREEEVDASGYYRLGSGEVIYVPDGAAVGDVVYKATFTNSNGTMIADVATLTDDDDEDDDDDEFDVEEDTIVEEVEDYE</sequence>
<feature type="chain" id="PRO_5014179694" description="Deoxyribonuclease NucA/NucB domain-containing protein" evidence="2">
    <location>
        <begin position="19"/>
        <end position="269"/>
    </location>
</feature>
<name>A0A2I2FNS0_ASPCN</name>
<dbReference type="GeneID" id="36527742"/>